<evidence type="ECO:0000313" key="4">
    <source>
        <dbReference type="Proteomes" id="UP001597521"/>
    </source>
</evidence>
<dbReference type="SUPFAM" id="SSF51004">
    <property type="entry name" value="C-terminal (heme d1) domain of cytochrome cd1-nitrite reductase"/>
    <property type="match status" value="1"/>
</dbReference>
<proteinExistence type="inferred from homology"/>
<comment type="caution">
    <text evidence="3">The sequence shown here is derived from an EMBL/GenBank/DDBJ whole genome shotgun (WGS) entry which is preliminary data.</text>
</comment>
<comment type="similarity">
    <text evidence="1">Belongs to the cycloisomerase 2 family.</text>
</comment>
<evidence type="ECO:0000256" key="2">
    <source>
        <dbReference type="ARBA" id="ARBA00022526"/>
    </source>
</evidence>
<gene>
    <name evidence="3" type="ORF">ACFSX5_16830</name>
</gene>
<dbReference type="PANTHER" id="PTHR30344:SF1">
    <property type="entry name" value="6-PHOSPHOGLUCONOLACTONASE"/>
    <property type="match status" value="1"/>
</dbReference>
<reference evidence="4" key="1">
    <citation type="journal article" date="2019" name="Int. J. Syst. Evol. Microbiol.">
        <title>The Global Catalogue of Microorganisms (GCM) 10K type strain sequencing project: providing services to taxonomists for standard genome sequencing and annotation.</title>
        <authorList>
            <consortium name="The Broad Institute Genomics Platform"/>
            <consortium name="The Broad Institute Genome Sequencing Center for Infectious Disease"/>
            <person name="Wu L."/>
            <person name="Ma J."/>
        </authorList>
    </citation>
    <scope>NUCLEOTIDE SEQUENCE [LARGE SCALE GENOMIC DNA]</scope>
    <source>
        <strain evidence="4">CCM 7427</strain>
    </source>
</reference>
<organism evidence="3 4">
    <name type="scientific">Devosia albogilva</name>
    <dbReference type="NCBI Taxonomy" id="429726"/>
    <lineage>
        <taxon>Bacteria</taxon>
        <taxon>Pseudomonadati</taxon>
        <taxon>Pseudomonadota</taxon>
        <taxon>Alphaproteobacteria</taxon>
        <taxon>Hyphomicrobiales</taxon>
        <taxon>Devosiaceae</taxon>
        <taxon>Devosia</taxon>
    </lineage>
</organism>
<evidence type="ECO:0000256" key="1">
    <source>
        <dbReference type="ARBA" id="ARBA00005564"/>
    </source>
</evidence>
<dbReference type="RefSeq" id="WP_386834997.1">
    <property type="nucleotide sequence ID" value="NZ_JBHUNP010000001.1"/>
</dbReference>
<dbReference type="InterPro" id="IPR011048">
    <property type="entry name" value="Haem_d1_sf"/>
</dbReference>
<dbReference type="PANTHER" id="PTHR30344">
    <property type="entry name" value="6-PHOSPHOGLUCONOLACTONASE-RELATED"/>
    <property type="match status" value="1"/>
</dbReference>
<dbReference type="InterPro" id="IPR015943">
    <property type="entry name" value="WD40/YVTN_repeat-like_dom_sf"/>
</dbReference>
<dbReference type="InterPro" id="IPR019405">
    <property type="entry name" value="Lactonase_7-beta_prop"/>
</dbReference>
<dbReference type="EMBL" id="JBHUNP010000001">
    <property type="protein sequence ID" value="MFD2649453.1"/>
    <property type="molecule type" value="Genomic_DNA"/>
</dbReference>
<keyword evidence="2" id="KW-0119">Carbohydrate metabolism</keyword>
<dbReference type="InterPro" id="IPR050282">
    <property type="entry name" value="Cycloisomerase_2"/>
</dbReference>
<keyword evidence="2" id="KW-0313">Glucose metabolism</keyword>
<protein>
    <submittedName>
        <fullName evidence="3">Lactonase family protein</fullName>
    </submittedName>
</protein>
<dbReference type="Proteomes" id="UP001597521">
    <property type="component" value="Unassembled WGS sequence"/>
</dbReference>
<sequence>MSLFVFVGSQNRTDTEIREGGGLQVFSYDEGTADLRLLHAEAGADNPSYIAIDQPGGALYAVNEVGSWLECTVSAYGIDWTSGALTYLNRQPTRGRASCHVALLPGHRLGVANYSHEDGGPDQAVCFYPLSADGSIDAPFASAPHKPEAGHEPRDRSHAHCVSLTLDGRLVLVTDLGLDCVFAYDAADPAREVQRVRLPAGHGPRHVVGHPGGRFIYVLNELVPFISVLEWDGSILRHHSDVGTLENLEPGAAAYGAAIQLSSDARFLYASTRGVDCISVFEVNSDGSRLERVQVAGCGGAWPRDFCLTPGGKHVLVANQHSNSVAILSRDGESGQLTDTGHRLDIGTPQCVKIVQAS</sequence>
<accession>A0ABW5QP26</accession>
<name>A0ABW5QP26_9HYPH</name>
<dbReference type="Pfam" id="PF10282">
    <property type="entry name" value="Lactonase"/>
    <property type="match status" value="1"/>
</dbReference>
<keyword evidence="4" id="KW-1185">Reference proteome</keyword>
<dbReference type="Gene3D" id="2.130.10.10">
    <property type="entry name" value="YVTN repeat-like/Quinoprotein amine dehydrogenase"/>
    <property type="match status" value="1"/>
</dbReference>
<evidence type="ECO:0000313" key="3">
    <source>
        <dbReference type="EMBL" id="MFD2649453.1"/>
    </source>
</evidence>